<evidence type="ECO:0000256" key="2">
    <source>
        <dbReference type="SAM" id="Phobius"/>
    </source>
</evidence>
<evidence type="ECO:0000256" key="1">
    <source>
        <dbReference type="SAM" id="MobiDB-lite"/>
    </source>
</evidence>
<gene>
    <name evidence="4" type="ORF">I7X12_02130</name>
</gene>
<keyword evidence="2" id="KW-0812">Transmembrane</keyword>
<dbReference type="OrthoDB" id="24039at2157"/>
<keyword evidence="2" id="KW-1133">Transmembrane helix</keyword>
<dbReference type="Proteomes" id="UP000595001">
    <property type="component" value="Chromosome"/>
</dbReference>
<dbReference type="PANTHER" id="PTHR43032">
    <property type="entry name" value="PROTEIN-METHIONINE-SULFOXIDE REDUCTASE"/>
    <property type="match status" value="1"/>
</dbReference>
<dbReference type="GeneID" id="60587253"/>
<dbReference type="InterPro" id="IPR036374">
    <property type="entry name" value="OxRdtase_Mopterin-bd_sf"/>
</dbReference>
<feature type="domain" description="Oxidoreductase molybdopterin-binding" evidence="3">
    <location>
        <begin position="207"/>
        <end position="359"/>
    </location>
</feature>
<dbReference type="InterPro" id="IPR000572">
    <property type="entry name" value="OxRdtase_Mopterin-bd_dom"/>
</dbReference>
<dbReference type="EMBL" id="CP065856">
    <property type="protein sequence ID" value="QPV63456.1"/>
    <property type="molecule type" value="Genomic_DNA"/>
</dbReference>
<feature type="transmembrane region" description="Helical" evidence="2">
    <location>
        <begin position="80"/>
        <end position="100"/>
    </location>
</feature>
<evidence type="ECO:0000313" key="5">
    <source>
        <dbReference type="Proteomes" id="UP000595001"/>
    </source>
</evidence>
<dbReference type="Gene3D" id="3.90.420.10">
    <property type="entry name" value="Oxidoreductase, molybdopterin-binding domain"/>
    <property type="match status" value="1"/>
</dbReference>
<proteinExistence type="predicted"/>
<dbReference type="KEGG" id="hlt:I7X12_02130"/>
<evidence type="ECO:0000259" key="3">
    <source>
        <dbReference type="Pfam" id="PF00174"/>
    </source>
</evidence>
<feature type="region of interest" description="Disordered" evidence="1">
    <location>
        <begin position="231"/>
        <end position="253"/>
    </location>
</feature>
<feature type="transmembrane region" description="Helical" evidence="2">
    <location>
        <begin position="112"/>
        <end position="130"/>
    </location>
</feature>
<dbReference type="SUPFAM" id="SSF56524">
    <property type="entry name" value="Oxidoreductase molybdopterin-binding domain"/>
    <property type="match status" value="1"/>
</dbReference>
<feature type="transmembrane region" description="Helical" evidence="2">
    <location>
        <begin position="12"/>
        <end position="34"/>
    </location>
</feature>
<keyword evidence="2" id="KW-0472">Membrane</keyword>
<dbReference type="RefSeq" id="WP_198062245.1">
    <property type="nucleotide sequence ID" value="NZ_CP065856.1"/>
</dbReference>
<dbReference type="AlphaFoldDB" id="A0A7T3FZ82"/>
<feature type="transmembrane region" description="Helical" evidence="2">
    <location>
        <begin position="40"/>
        <end position="60"/>
    </location>
</feature>
<protein>
    <submittedName>
        <fullName evidence="4">Molybdopterin-dependent oxidoreductase</fullName>
    </submittedName>
</protein>
<accession>A0A7T3FZ82</accession>
<feature type="compositionally biased region" description="Gly residues" evidence="1">
    <location>
        <begin position="235"/>
        <end position="244"/>
    </location>
</feature>
<reference evidence="4 5" key="1">
    <citation type="submission" date="2020-12" db="EMBL/GenBank/DDBJ databases">
        <title>Halosimplex halophilum sp. nov. and Halosimplex salinum sp. nov., two new members of the genus Halosimplex.</title>
        <authorList>
            <person name="Cui H.L."/>
        </authorList>
    </citation>
    <scope>NUCLEOTIDE SEQUENCE [LARGE SCALE GENOMIC DNA]</scope>
    <source>
        <strain evidence="4 5">YGH94</strain>
    </source>
</reference>
<name>A0A7T3FZ82_9EURY</name>
<dbReference type="Pfam" id="PF00174">
    <property type="entry name" value="Oxidored_molyb"/>
    <property type="match status" value="1"/>
</dbReference>
<organism evidence="4 5">
    <name type="scientific">Halosimplex litoreum</name>
    <dbReference type="NCBI Taxonomy" id="1198301"/>
    <lineage>
        <taxon>Archaea</taxon>
        <taxon>Methanobacteriati</taxon>
        <taxon>Methanobacteriota</taxon>
        <taxon>Stenosarchaea group</taxon>
        <taxon>Halobacteria</taxon>
        <taxon>Halobacteriales</taxon>
        <taxon>Haloarculaceae</taxon>
        <taxon>Halosimplex</taxon>
    </lineage>
</organism>
<feature type="region of interest" description="Disordered" evidence="1">
    <location>
        <begin position="182"/>
        <end position="203"/>
    </location>
</feature>
<sequence length="371" mass="40136">MSRLPRLEPPPRVVDASLLGAVVVLLATGGVSLVSGRPSGAWVFDVHAVAGLATVVLLAWKLRRVRHRLRPGDLDATRLLSALLGVVATAALATGVWWVFGGQLDLGPWGLLNLHIGLGLVVPVLLLLHLRQRFALPTRESAADRRNALRYAALVGSGAVAWQAQELANRVFDTAGAERRFTGSRERGSDSGNGFPVTSWVADDPDPVDREAWSLTVEGRVGESLDLSYEEVTGGEDGGSGGDPESGSTVAPAEQRALLDCTSGWYSEHDWRGVRVGDLLDAADPDDGTAWVQFRSVTGYRWSLPVEEARDAMLATHVDGERLVHGHGAPIRLVAPGRRGFQWVKWVESVRVTRRRGLGEWIAVFVSWYDG</sequence>
<keyword evidence="5" id="KW-1185">Reference proteome</keyword>
<evidence type="ECO:0000313" key="4">
    <source>
        <dbReference type="EMBL" id="QPV63456.1"/>
    </source>
</evidence>